<gene>
    <name evidence="2" type="ORF">M5K25_002633</name>
</gene>
<feature type="region of interest" description="Disordered" evidence="1">
    <location>
        <begin position="272"/>
        <end position="308"/>
    </location>
</feature>
<proteinExistence type="predicted"/>
<protein>
    <submittedName>
        <fullName evidence="2">Uncharacterized protein</fullName>
    </submittedName>
</protein>
<name>A0ABD0VNQ7_DENTH</name>
<keyword evidence="3" id="KW-1185">Reference proteome</keyword>
<feature type="compositionally biased region" description="Basic and acidic residues" evidence="1">
    <location>
        <begin position="430"/>
        <end position="446"/>
    </location>
</feature>
<accession>A0ABD0VNQ7</accession>
<feature type="region of interest" description="Disordered" evidence="1">
    <location>
        <begin position="462"/>
        <end position="502"/>
    </location>
</feature>
<comment type="caution">
    <text evidence="2">The sequence shown here is derived from an EMBL/GenBank/DDBJ whole genome shotgun (WGS) entry which is preliminary data.</text>
</comment>
<sequence length="553" mass="57516">MCPYGGKREQCKYVATAVPAGRSAKAPLIPGPPTLPARLPILPPFFLPSLSLSFPTPILPFPNFSFPGFSTTCATATGVGTTGTIASDAPPCDNILTIPAYPKDDAISIAVLPFPVLISVSAPLFTNTSTASAWPASTAQCSAVYPSSSFASTAAPLSIKTFITSTLPLNPALINAVHPHPSLPSTAAPISIALTAFPPSPFLAAAANPSPSLNNPNSLACPSSAARSYAVFPAEFLASFNPAHPFSIRILTVASSPIAAATCSAVLPVAPPRASPHAPAASNAATQSRRRSSAARCSGVRPSAATTSGAAPFRSRIWRTSKCPPTAAWCNGDQEDPDELRVEAPRARRSSAIRASPIAAADSSGDRPARLRVSTLAPNSSISWTKSARLRAMARWSRVFPWASAESAECHSGSLASRTSRTFSMSPSATKRERIEDPTKKTRRAESEKTCFFFAVNQSAGTDSSEENAAPSLTEAPGATTESRKKVSSESGAHSGRIGAGGGGGRYVISTVSVASGAMIPVWGRIENRARFSGRSRNATGIVYITLRRVSEP</sequence>
<organism evidence="2 3">
    <name type="scientific">Dendrobium thyrsiflorum</name>
    <name type="common">Pinecone-like raceme dendrobium</name>
    <name type="synonym">Orchid</name>
    <dbReference type="NCBI Taxonomy" id="117978"/>
    <lineage>
        <taxon>Eukaryota</taxon>
        <taxon>Viridiplantae</taxon>
        <taxon>Streptophyta</taxon>
        <taxon>Embryophyta</taxon>
        <taxon>Tracheophyta</taxon>
        <taxon>Spermatophyta</taxon>
        <taxon>Magnoliopsida</taxon>
        <taxon>Liliopsida</taxon>
        <taxon>Asparagales</taxon>
        <taxon>Orchidaceae</taxon>
        <taxon>Epidendroideae</taxon>
        <taxon>Malaxideae</taxon>
        <taxon>Dendrobiinae</taxon>
        <taxon>Dendrobium</taxon>
    </lineage>
</organism>
<evidence type="ECO:0000256" key="1">
    <source>
        <dbReference type="SAM" id="MobiDB-lite"/>
    </source>
</evidence>
<dbReference type="Proteomes" id="UP001552299">
    <property type="component" value="Unassembled WGS sequence"/>
</dbReference>
<feature type="compositionally biased region" description="Low complexity" evidence="1">
    <location>
        <begin position="275"/>
        <end position="287"/>
    </location>
</feature>
<evidence type="ECO:0000313" key="3">
    <source>
        <dbReference type="Proteomes" id="UP001552299"/>
    </source>
</evidence>
<feature type="region of interest" description="Disordered" evidence="1">
    <location>
        <begin position="413"/>
        <end position="446"/>
    </location>
</feature>
<dbReference type="AlphaFoldDB" id="A0ABD0VNQ7"/>
<reference evidence="2 3" key="1">
    <citation type="journal article" date="2024" name="Plant Biotechnol. J.">
        <title>Dendrobium thyrsiflorum genome and its molecular insights into genes involved in important horticultural traits.</title>
        <authorList>
            <person name="Chen B."/>
            <person name="Wang J.Y."/>
            <person name="Zheng P.J."/>
            <person name="Li K.L."/>
            <person name="Liang Y.M."/>
            <person name="Chen X.F."/>
            <person name="Zhang C."/>
            <person name="Zhao X."/>
            <person name="He X."/>
            <person name="Zhang G.Q."/>
            <person name="Liu Z.J."/>
            <person name="Xu Q."/>
        </authorList>
    </citation>
    <scope>NUCLEOTIDE SEQUENCE [LARGE SCALE GENOMIC DNA]</scope>
    <source>
        <strain evidence="2">GZMU011</strain>
    </source>
</reference>
<dbReference type="EMBL" id="JANQDX010000003">
    <property type="protein sequence ID" value="KAL0926403.1"/>
    <property type="molecule type" value="Genomic_DNA"/>
</dbReference>
<evidence type="ECO:0000313" key="2">
    <source>
        <dbReference type="EMBL" id="KAL0926403.1"/>
    </source>
</evidence>
<feature type="compositionally biased region" description="Polar residues" evidence="1">
    <location>
        <begin position="414"/>
        <end position="429"/>
    </location>
</feature>